<organism evidence="2 3">
    <name type="scientific">Volvox africanus</name>
    <dbReference type="NCBI Taxonomy" id="51714"/>
    <lineage>
        <taxon>Eukaryota</taxon>
        <taxon>Viridiplantae</taxon>
        <taxon>Chlorophyta</taxon>
        <taxon>core chlorophytes</taxon>
        <taxon>Chlorophyceae</taxon>
        <taxon>CS clade</taxon>
        <taxon>Chlamydomonadales</taxon>
        <taxon>Volvocaceae</taxon>
        <taxon>Volvox</taxon>
    </lineage>
</organism>
<dbReference type="EMBL" id="BNCO01000027">
    <property type="protein sequence ID" value="GIL57304.1"/>
    <property type="molecule type" value="Genomic_DNA"/>
</dbReference>
<evidence type="ECO:0000256" key="1">
    <source>
        <dbReference type="SAM" id="MobiDB-lite"/>
    </source>
</evidence>
<reference evidence="2" key="1">
    <citation type="journal article" date="2021" name="Proc. Natl. Acad. Sci. U.S.A.">
        <title>Three genomes in the algal genus Volvox reveal the fate of a haploid sex-determining region after a transition to homothallism.</title>
        <authorList>
            <person name="Yamamoto K."/>
            <person name="Hamaji T."/>
            <person name="Kawai-Toyooka H."/>
            <person name="Matsuzaki R."/>
            <person name="Takahashi F."/>
            <person name="Nishimura Y."/>
            <person name="Kawachi M."/>
            <person name="Noguchi H."/>
            <person name="Minakuchi Y."/>
            <person name="Umen J.G."/>
            <person name="Toyoda A."/>
            <person name="Nozaki H."/>
        </authorList>
    </citation>
    <scope>NUCLEOTIDE SEQUENCE</scope>
    <source>
        <strain evidence="2">NIES-3780</strain>
    </source>
</reference>
<evidence type="ECO:0000313" key="2">
    <source>
        <dbReference type="EMBL" id="GIL57304.1"/>
    </source>
</evidence>
<comment type="caution">
    <text evidence="2">The sequence shown here is derived from an EMBL/GenBank/DDBJ whole genome shotgun (WGS) entry which is preliminary data.</text>
</comment>
<accession>A0A8J4BB41</accession>
<proteinExistence type="predicted"/>
<sequence>MGSRDPQWGTPPFPPSLELEQQNAAGGEELPDDLPGRLAPLGWKSSCPCTAISSRFLNIGRRGGTGADEPSPDRELGVGSWDFNNYKSPEYRWKSGYFMVREL</sequence>
<protein>
    <submittedName>
        <fullName evidence="2">Uncharacterized protein</fullName>
    </submittedName>
</protein>
<name>A0A8J4BB41_9CHLO</name>
<dbReference type="AlphaFoldDB" id="A0A8J4BB41"/>
<evidence type="ECO:0000313" key="3">
    <source>
        <dbReference type="Proteomes" id="UP000747399"/>
    </source>
</evidence>
<keyword evidence="3" id="KW-1185">Reference proteome</keyword>
<dbReference type="Proteomes" id="UP000747399">
    <property type="component" value="Unassembled WGS sequence"/>
</dbReference>
<gene>
    <name evidence="2" type="ORF">Vafri_12553</name>
</gene>
<feature type="region of interest" description="Disordered" evidence="1">
    <location>
        <begin position="1"/>
        <end position="37"/>
    </location>
</feature>